<dbReference type="InterPro" id="IPR003692">
    <property type="entry name" value="Hydantoinase_B"/>
</dbReference>
<reference evidence="2 3" key="1">
    <citation type="submission" date="2024-02" db="EMBL/GenBank/DDBJ databases">
        <authorList>
            <person name="Daric V."/>
            <person name="Darras S."/>
        </authorList>
    </citation>
    <scope>NUCLEOTIDE SEQUENCE [LARGE SCALE GENOMIC DNA]</scope>
</reference>
<gene>
    <name evidence="2" type="ORF">CVLEPA_LOCUS19583</name>
</gene>
<dbReference type="Proteomes" id="UP001642483">
    <property type="component" value="Unassembled WGS sequence"/>
</dbReference>
<comment type="caution">
    <text evidence="2">The sequence shown here is derived from an EMBL/GenBank/DDBJ whole genome shotgun (WGS) entry which is preliminary data.</text>
</comment>
<keyword evidence="3" id="KW-1185">Reference proteome</keyword>
<organism evidence="2 3">
    <name type="scientific">Clavelina lepadiformis</name>
    <name type="common">Light-bulb sea squirt</name>
    <name type="synonym">Ascidia lepadiformis</name>
    <dbReference type="NCBI Taxonomy" id="159417"/>
    <lineage>
        <taxon>Eukaryota</taxon>
        <taxon>Metazoa</taxon>
        <taxon>Chordata</taxon>
        <taxon>Tunicata</taxon>
        <taxon>Ascidiacea</taxon>
        <taxon>Aplousobranchia</taxon>
        <taxon>Clavelinidae</taxon>
        <taxon>Clavelina</taxon>
    </lineage>
</organism>
<evidence type="ECO:0000313" key="3">
    <source>
        <dbReference type="Proteomes" id="UP001642483"/>
    </source>
</evidence>
<evidence type="ECO:0000259" key="1">
    <source>
        <dbReference type="Pfam" id="PF02538"/>
    </source>
</evidence>
<feature type="domain" description="Hydantoinase B/oxoprolinase" evidence="1">
    <location>
        <begin position="36"/>
        <end position="128"/>
    </location>
</feature>
<dbReference type="InterPro" id="IPR045079">
    <property type="entry name" value="Oxoprolinase-like"/>
</dbReference>
<dbReference type="PANTHER" id="PTHR11365:SF2">
    <property type="entry name" value="5-OXOPROLINASE"/>
    <property type="match status" value="1"/>
</dbReference>
<evidence type="ECO:0000313" key="2">
    <source>
        <dbReference type="EMBL" id="CAK8687513.1"/>
    </source>
</evidence>
<dbReference type="EMBL" id="CAWYQH010000104">
    <property type="protein sequence ID" value="CAK8687513.1"/>
    <property type="molecule type" value="Genomic_DNA"/>
</dbReference>
<dbReference type="PANTHER" id="PTHR11365">
    <property type="entry name" value="5-OXOPROLINASE RELATED"/>
    <property type="match status" value="1"/>
</dbReference>
<sequence>MQDTVQYQMRTLKINEGDCILSNHPYAGRVHLPDFTGIHLILELISNYGLKVVQAYMAHIQHHAEVAVRNLLRDVSMTTDGVLRASDKMNDGSVINLHVEIDSQESSATFDFEGTSPMVINKLNAPAVAKSKEIY</sequence>
<protein>
    <recommendedName>
        <fullName evidence="1">Hydantoinase B/oxoprolinase domain-containing protein</fullName>
    </recommendedName>
</protein>
<dbReference type="Pfam" id="PF02538">
    <property type="entry name" value="Hydantoinase_B"/>
    <property type="match status" value="1"/>
</dbReference>
<accession>A0ABP0G9C2</accession>
<proteinExistence type="predicted"/>
<name>A0ABP0G9C2_CLALP</name>